<accession>N1WY81</accession>
<keyword evidence="2" id="KW-1185">Reference proteome</keyword>
<evidence type="ECO:0000313" key="2">
    <source>
        <dbReference type="Proteomes" id="UP000012317"/>
    </source>
</evidence>
<dbReference type="EMBL" id="APLF01000003">
    <property type="protein sequence ID" value="EMY82152.1"/>
    <property type="molecule type" value="Genomic_DNA"/>
</dbReference>
<proteinExistence type="predicted"/>
<organism evidence="1 2">
    <name type="scientific">Psychroflexus gondwanensis ACAM 44</name>
    <dbReference type="NCBI Taxonomy" id="1189619"/>
    <lineage>
        <taxon>Bacteria</taxon>
        <taxon>Pseudomonadati</taxon>
        <taxon>Bacteroidota</taxon>
        <taxon>Flavobacteriia</taxon>
        <taxon>Flavobacteriales</taxon>
        <taxon>Flavobacteriaceae</taxon>
        <taxon>Psychroflexus</taxon>
    </lineage>
</organism>
<dbReference type="Proteomes" id="UP000012317">
    <property type="component" value="Unassembled WGS sequence"/>
</dbReference>
<evidence type="ECO:0000313" key="1">
    <source>
        <dbReference type="EMBL" id="EMY82152.1"/>
    </source>
</evidence>
<dbReference type="STRING" id="1189619.pgond44_02908"/>
<protein>
    <submittedName>
        <fullName evidence="1">Porph ging superfamily protein</fullName>
    </submittedName>
</protein>
<reference evidence="1 2" key="1">
    <citation type="journal article" date="2014" name="Genome Biol. Evol.">
        <title>Extensive gene acquisition in the extremely psychrophilic bacterial species Psychroflexus torquis and the link to sea-ice ecosystem specialism.</title>
        <authorList>
            <person name="Feng S."/>
            <person name="Powell S.M."/>
            <person name="Wilson R."/>
            <person name="Bowman J.P."/>
        </authorList>
    </citation>
    <scope>NUCLEOTIDE SEQUENCE [LARGE SCALE GENOMIC DNA]</scope>
    <source>
        <strain evidence="1 2">ACAM 44</strain>
    </source>
</reference>
<sequence length="230" mass="26709">MIKYLVLLFPLFAFSQSGEITYGEFIGDTVINLESIKKDRVRQVIQKQINDKRKALEKDFDVYTMKFNNEKSFFHPISRMESDANKAYQNAITKGSFYRNINENFVFRKLNFSGKILRIKLPTNQFDWKIINKFQTINGLNCQKATAIFDNGVGGTSIVKVWFTEDVPINIGPKNYIGLPGLIVKVKHLGRITYLKSLKFKQNVKINFPVQGEKMTLDEYNNKLTEFMSY</sequence>
<dbReference type="Pfam" id="PF09697">
    <property type="entry name" value="Porph_ging"/>
    <property type="match status" value="1"/>
</dbReference>
<dbReference type="InterPro" id="IPR005901">
    <property type="entry name" value="GLPGLI"/>
</dbReference>
<comment type="caution">
    <text evidence="1">The sequence shown here is derived from an EMBL/GenBank/DDBJ whole genome shotgun (WGS) entry which is preliminary data.</text>
</comment>
<dbReference type="AlphaFoldDB" id="N1WY81"/>
<dbReference type="eggNOG" id="ENOG502Z8ZW">
    <property type="taxonomic scope" value="Bacteria"/>
</dbReference>
<dbReference type="NCBIfam" id="TIGR01200">
    <property type="entry name" value="GLPGLI"/>
    <property type="match status" value="1"/>
</dbReference>
<name>N1WY81_9FLAO</name>
<gene>
    <name evidence="1" type="ORF">pgond44_02908</name>
</gene>
<dbReference type="RefSeq" id="WP_003436441.1">
    <property type="nucleotide sequence ID" value="NZ_APLF01000003.1"/>
</dbReference>